<dbReference type="PROSITE" id="PS51257">
    <property type="entry name" value="PROKAR_LIPOPROTEIN"/>
    <property type="match status" value="1"/>
</dbReference>
<evidence type="ECO:0000313" key="3">
    <source>
        <dbReference type="EMBL" id="QIF90328.1"/>
    </source>
</evidence>
<organism evidence="2 5">
    <name type="scientific">Proteus terrae subsp. cibarius</name>
    <dbReference type="NCBI Taxonomy" id="626774"/>
    <lineage>
        <taxon>Bacteria</taxon>
        <taxon>Pseudomonadati</taxon>
        <taxon>Pseudomonadota</taxon>
        <taxon>Gammaproteobacteria</taxon>
        <taxon>Enterobacterales</taxon>
        <taxon>Morganellaceae</taxon>
        <taxon>Proteus</taxon>
    </lineage>
</organism>
<feature type="signal peptide" evidence="1">
    <location>
        <begin position="1"/>
        <end position="20"/>
    </location>
</feature>
<sequence length="59" mass="6640">MRLLMLLSVFLISACSSTGAIESQESKSHKEDPYSDSTLNSIKTNQNIYIEQQRSKGNF</sequence>
<feature type="chain" id="PRO_5044632283" description="Lipoprotein" evidence="1">
    <location>
        <begin position="21"/>
        <end position="59"/>
    </location>
</feature>
<proteinExistence type="predicted"/>
<keyword evidence="4" id="KW-1185">Reference proteome</keyword>
<evidence type="ECO:0000313" key="2">
    <source>
        <dbReference type="EMBL" id="MBG2915128.1"/>
    </source>
</evidence>
<dbReference type="RefSeq" id="WP_075673595.1">
    <property type="nucleotide sequence ID" value="NZ_CP045008.1"/>
</dbReference>
<dbReference type="EMBL" id="CP047340">
    <property type="protein sequence ID" value="QIF90328.1"/>
    <property type="molecule type" value="Genomic_DNA"/>
</dbReference>
<protein>
    <recommendedName>
        <fullName evidence="6">Lipoprotein</fullName>
    </recommendedName>
</protein>
<evidence type="ECO:0008006" key="6">
    <source>
        <dbReference type="Google" id="ProtNLM"/>
    </source>
</evidence>
<accession>A0A6G6S6L7</accession>
<dbReference type="GeneID" id="57332483"/>
<dbReference type="AlphaFoldDB" id="A0A6G6S6L7"/>
<evidence type="ECO:0000313" key="5">
    <source>
        <dbReference type="Proteomes" id="UP000612266"/>
    </source>
</evidence>
<evidence type="ECO:0000256" key="1">
    <source>
        <dbReference type="SAM" id="SignalP"/>
    </source>
</evidence>
<gene>
    <name evidence="3" type="ORF">GTH23_09890</name>
    <name evidence="2" type="ORF">I4901_12215</name>
</gene>
<dbReference type="Proteomes" id="UP000612266">
    <property type="component" value="Unassembled WGS sequence"/>
</dbReference>
<dbReference type="EMBL" id="JADSJR010000016">
    <property type="protein sequence ID" value="MBG2915128.1"/>
    <property type="molecule type" value="Genomic_DNA"/>
</dbReference>
<reference evidence="2" key="2">
    <citation type="submission" date="2020-11" db="EMBL/GenBank/DDBJ databases">
        <title>Enhanced detection system for hospital associated transmission using whole genome sequencing surveillance.</title>
        <authorList>
            <person name="Harrison L.H."/>
            <person name="Van Tyne D."/>
            <person name="Marsh J.W."/>
            <person name="Griffith M.P."/>
            <person name="Snyder D.J."/>
            <person name="Cooper V.S."/>
            <person name="Mustapha M."/>
        </authorList>
    </citation>
    <scope>NUCLEOTIDE SEQUENCE</scope>
    <source>
        <strain evidence="2">PR00070</strain>
    </source>
</reference>
<reference evidence="3 4" key="1">
    <citation type="submission" date="2020-01" db="EMBL/GenBank/DDBJ databases">
        <title>The genomic epidemiology of tigecycline resistance gene tet(X) variants in a swine farm in China.</title>
        <authorList>
            <person name="Peng K."/>
            <person name="Li R."/>
        </authorList>
    </citation>
    <scope>NUCLEOTIDE SEQUENCE [LARGE SCALE GENOMIC DNA]</scope>
    <source>
        <strain evidence="3 4">ZF1</strain>
    </source>
</reference>
<dbReference type="Proteomes" id="UP000501338">
    <property type="component" value="Chromosome"/>
</dbReference>
<evidence type="ECO:0000313" key="4">
    <source>
        <dbReference type="Proteomes" id="UP000501338"/>
    </source>
</evidence>
<name>A0A6G6S6L7_9GAMM</name>
<keyword evidence="1" id="KW-0732">Signal</keyword>